<dbReference type="EC" id="2.7.13.3" evidence="2"/>
<evidence type="ECO:0000256" key="2">
    <source>
        <dbReference type="ARBA" id="ARBA00012438"/>
    </source>
</evidence>
<dbReference type="RefSeq" id="WP_071546689.1">
    <property type="nucleotide sequence ID" value="NZ_LKAQ01000004.1"/>
</dbReference>
<evidence type="ECO:0000256" key="1">
    <source>
        <dbReference type="ARBA" id="ARBA00000085"/>
    </source>
</evidence>
<sequence>MSRTQCEPREGLRFFGRISASVSHEIKNVFAVINEAAGLIEDFTLMAGRGVPLQPERLKSAANSIQGQIKRGDAIVRNMNAFAHSTDEDVREVNLVEALRLAADLTARFADMRQIRLTVGESEPASMVACPFDLTRLLHSSIVAAFDSMQPGDTLAVSVSPYGGGASFSLSVPGKDAPLKNDEPFAELARAMNARVEVDEKTGTSQLLLADKGAPA</sequence>
<evidence type="ECO:0000313" key="3">
    <source>
        <dbReference type="EMBL" id="OIQ51275.1"/>
    </source>
</evidence>
<dbReference type="InterPro" id="IPR036097">
    <property type="entry name" value="HisK_dim/P_sf"/>
</dbReference>
<dbReference type="Gene3D" id="1.10.287.130">
    <property type="match status" value="1"/>
</dbReference>
<dbReference type="GO" id="GO:0000155">
    <property type="term" value="F:phosphorelay sensor kinase activity"/>
    <property type="evidence" value="ECO:0007669"/>
    <property type="project" value="InterPro"/>
</dbReference>
<dbReference type="Proteomes" id="UP000181901">
    <property type="component" value="Unassembled WGS sequence"/>
</dbReference>
<evidence type="ECO:0000313" key="4">
    <source>
        <dbReference type="Proteomes" id="UP000181901"/>
    </source>
</evidence>
<dbReference type="SUPFAM" id="SSF47384">
    <property type="entry name" value="Homodimeric domain of signal transducing histidine kinase"/>
    <property type="match status" value="1"/>
</dbReference>
<organism evidence="3 4">
    <name type="scientific">Pseudodesulfovibrio hydrargyri</name>
    <dbReference type="NCBI Taxonomy" id="2125990"/>
    <lineage>
        <taxon>Bacteria</taxon>
        <taxon>Pseudomonadati</taxon>
        <taxon>Thermodesulfobacteriota</taxon>
        <taxon>Desulfovibrionia</taxon>
        <taxon>Desulfovibrionales</taxon>
        <taxon>Desulfovibrionaceae</taxon>
    </lineage>
</organism>
<keyword evidence="4" id="KW-1185">Reference proteome</keyword>
<dbReference type="EMBL" id="LKAQ01000004">
    <property type="protein sequence ID" value="OIQ51275.1"/>
    <property type="molecule type" value="Genomic_DNA"/>
</dbReference>
<comment type="catalytic activity">
    <reaction evidence="1">
        <text>ATP + protein L-histidine = ADP + protein N-phospho-L-histidine.</text>
        <dbReference type="EC" id="2.7.13.3"/>
    </reaction>
</comment>
<proteinExistence type="predicted"/>
<dbReference type="InterPro" id="IPR003661">
    <property type="entry name" value="HisK_dim/P_dom"/>
</dbReference>
<protein>
    <recommendedName>
        <fullName evidence="2">histidine kinase</fullName>
        <ecNumber evidence="2">2.7.13.3</ecNumber>
    </recommendedName>
</protein>
<gene>
    <name evidence="3" type="ORF">BerOc1_03225</name>
</gene>
<reference evidence="3 4" key="1">
    <citation type="submission" date="2015-09" db="EMBL/GenBank/DDBJ databases">
        <title>Genome of Desulfovibrio dechloracetivorans BerOc1, a mercury methylating strain isolated from highly hydrocarbons and metals contaminated coastal sediments.</title>
        <authorList>
            <person name="Goni Urriza M."/>
            <person name="Gassie C."/>
            <person name="Bouchez O."/>
            <person name="Klopp C."/>
            <person name="Ranchou-Peyruse A."/>
            <person name="Remy G."/>
        </authorList>
    </citation>
    <scope>NUCLEOTIDE SEQUENCE [LARGE SCALE GENOMIC DNA]</scope>
    <source>
        <strain evidence="3 4">BerOc1</strain>
    </source>
</reference>
<dbReference type="CDD" id="cd00082">
    <property type="entry name" value="HisKA"/>
    <property type="match status" value="1"/>
</dbReference>
<accession>A0A1J5N6L7</accession>
<dbReference type="AlphaFoldDB" id="A0A1J5N6L7"/>
<comment type="caution">
    <text evidence="3">The sequence shown here is derived from an EMBL/GenBank/DDBJ whole genome shotgun (WGS) entry which is preliminary data.</text>
</comment>
<dbReference type="OrthoDB" id="5417790at2"/>
<name>A0A1J5N6L7_9BACT</name>